<name>A0AAE6Z1N9_9GAMM</name>
<dbReference type="InterPro" id="IPR027417">
    <property type="entry name" value="P-loop_NTPase"/>
</dbReference>
<sequence>MAQALLASESATQLHTYQPQTQSQSPILSVRQLCKAYSGQQKRVLENLNFDLHAGEMVAVIGRSGAGKSTLLHVMNGTIPASEGQILRYTQSQVDTQSQVATQPQVDEHGETQDVLQFSRRQMRQWRSECGMIFQDFCLVPRLDVLTNVLLGRLSQTSTLKSFFKLFSDEDRAHAIGLLQWMNLLPHALQRAENLSGGQMQRVAICRALMQNPKILLADEPVASLDPKNTRRIMDVLRQVSDNGITVVVNLHSVELVKEYCTRAIGIAQGRIVFDGSPSALTDGLLRTLYGDDLQPVH</sequence>
<proteinExistence type="predicted"/>
<evidence type="ECO:0000313" key="11">
    <source>
        <dbReference type="Proteomes" id="UP000500801"/>
    </source>
</evidence>
<dbReference type="InterPro" id="IPR012693">
    <property type="entry name" value="ABC_transpr_PhnC"/>
</dbReference>
<keyword evidence="12" id="KW-1185">Reference proteome</keyword>
<dbReference type="Proteomes" id="UP000824976">
    <property type="component" value="Chromosome"/>
</dbReference>
<organism evidence="9 11">
    <name type="scientific">Dickeya zeae</name>
    <dbReference type="NCBI Taxonomy" id="204042"/>
    <lineage>
        <taxon>Bacteria</taxon>
        <taxon>Pseudomonadati</taxon>
        <taxon>Pseudomonadota</taxon>
        <taxon>Gammaproteobacteria</taxon>
        <taxon>Enterobacterales</taxon>
        <taxon>Pectobacteriaceae</taxon>
        <taxon>Dickeya</taxon>
    </lineage>
</organism>
<dbReference type="GO" id="GO:0005886">
    <property type="term" value="C:plasma membrane"/>
    <property type="evidence" value="ECO:0007669"/>
    <property type="project" value="UniProtKB-SubCell"/>
</dbReference>
<protein>
    <submittedName>
        <fullName evidence="9">Phosphonate ABC transporter ATP-binding protein</fullName>
    </submittedName>
</protein>
<evidence type="ECO:0000256" key="2">
    <source>
        <dbReference type="ARBA" id="ARBA00022448"/>
    </source>
</evidence>
<evidence type="ECO:0000259" key="8">
    <source>
        <dbReference type="PROSITE" id="PS50893"/>
    </source>
</evidence>
<dbReference type="GO" id="GO:0005524">
    <property type="term" value="F:ATP binding"/>
    <property type="evidence" value="ECO:0007669"/>
    <property type="project" value="UniProtKB-KW"/>
</dbReference>
<accession>A0AAE6Z1N9</accession>
<dbReference type="InterPro" id="IPR017871">
    <property type="entry name" value="ABC_transporter-like_CS"/>
</dbReference>
<keyword evidence="5 9" id="KW-0067">ATP-binding</keyword>
<keyword evidence="7" id="KW-0472">Membrane</keyword>
<evidence type="ECO:0000256" key="7">
    <source>
        <dbReference type="ARBA" id="ARBA00023136"/>
    </source>
</evidence>
<dbReference type="EMBL" id="CP033622">
    <property type="protein sequence ID" value="QIZ51705.1"/>
    <property type="molecule type" value="Genomic_DNA"/>
</dbReference>
<dbReference type="Gene3D" id="3.40.50.300">
    <property type="entry name" value="P-loop containing nucleotide triphosphate hydrolases"/>
    <property type="match status" value="1"/>
</dbReference>
<dbReference type="PANTHER" id="PTHR43166:SF6">
    <property type="entry name" value="PHOSPHONATES IMPORT ATP-BINDING PROTEIN PHNC"/>
    <property type="match status" value="1"/>
</dbReference>
<dbReference type="PROSITE" id="PS00211">
    <property type="entry name" value="ABC_TRANSPORTER_1"/>
    <property type="match status" value="1"/>
</dbReference>
<dbReference type="PROSITE" id="PS50893">
    <property type="entry name" value="ABC_TRANSPORTER_2"/>
    <property type="match status" value="1"/>
</dbReference>
<dbReference type="PANTHER" id="PTHR43166">
    <property type="entry name" value="AMINO ACID IMPORT ATP-BINDING PROTEIN"/>
    <property type="match status" value="1"/>
</dbReference>
<dbReference type="AlphaFoldDB" id="A0AAE6Z1N9"/>
<keyword evidence="4" id="KW-0547">Nucleotide-binding</keyword>
<evidence type="ECO:0000256" key="4">
    <source>
        <dbReference type="ARBA" id="ARBA00022741"/>
    </source>
</evidence>
<evidence type="ECO:0000313" key="10">
    <source>
        <dbReference type="EMBL" id="QYM91555.1"/>
    </source>
</evidence>
<dbReference type="InterPro" id="IPR003439">
    <property type="entry name" value="ABC_transporter-like_ATP-bd"/>
</dbReference>
<dbReference type="Proteomes" id="UP000500801">
    <property type="component" value="Chromosome"/>
</dbReference>
<reference evidence="9 11" key="1">
    <citation type="submission" date="2018-11" db="EMBL/GenBank/DDBJ databases">
        <title>Complete genome sequence of Dickeya zeae strain CE1 infecting Canna edulis Ker-Gawl. in China.</title>
        <authorList>
            <person name="Zhang J."/>
            <person name="Lin B."/>
            <person name="Shen H."/>
            <person name="Jiang S."/>
            <person name="Pu X."/>
            <person name="Sun D."/>
        </authorList>
    </citation>
    <scope>NUCLEOTIDE SEQUENCE [LARGE SCALE GENOMIC DNA]</scope>
    <source>
        <strain evidence="9 11">CE1</strain>
    </source>
</reference>
<reference evidence="10 12" key="2">
    <citation type="submission" date="2019-06" db="EMBL/GenBank/DDBJ databases">
        <title>Complete genome of Dickeya zeae PL65.</title>
        <authorList>
            <person name="Boluk G."/>
            <person name="Arif M."/>
        </authorList>
    </citation>
    <scope>NUCLEOTIDE SEQUENCE [LARGE SCALE GENOMIC DNA]</scope>
    <source>
        <strain evidence="10 12">PL65</strain>
    </source>
</reference>
<evidence type="ECO:0000256" key="1">
    <source>
        <dbReference type="ARBA" id="ARBA00004417"/>
    </source>
</evidence>
<dbReference type="Pfam" id="PF00005">
    <property type="entry name" value="ABC_tran"/>
    <property type="match status" value="1"/>
</dbReference>
<dbReference type="NCBIfam" id="TIGR02315">
    <property type="entry name" value="ABC_phnC"/>
    <property type="match status" value="1"/>
</dbReference>
<dbReference type="InterPro" id="IPR003593">
    <property type="entry name" value="AAA+_ATPase"/>
</dbReference>
<dbReference type="GO" id="GO:0016887">
    <property type="term" value="F:ATP hydrolysis activity"/>
    <property type="evidence" value="ECO:0007669"/>
    <property type="project" value="InterPro"/>
</dbReference>
<dbReference type="GO" id="GO:0015416">
    <property type="term" value="F:ABC-type phosphonate transporter activity"/>
    <property type="evidence" value="ECO:0007669"/>
    <property type="project" value="InterPro"/>
</dbReference>
<evidence type="ECO:0000313" key="9">
    <source>
        <dbReference type="EMBL" id="QIZ51705.1"/>
    </source>
</evidence>
<keyword evidence="6" id="KW-1278">Translocase</keyword>
<gene>
    <name evidence="9" type="primary">phnC</name>
    <name evidence="9" type="ORF">DWG24_13545</name>
    <name evidence="10" type="ORF">FGI21_06515</name>
</gene>
<keyword evidence="2" id="KW-0813">Transport</keyword>
<comment type="subcellular location">
    <subcellularLocation>
        <location evidence="1">Cell inner membrane</location>
        <topology evidence="1">Peripheral membrane protein</topology>
    </subcellularLocation>
</comment>
<evidence type="ECO:0000256" key="5">
    <source>
        <dbReference type="ARBA" id="ARBA00022840"/>
    </source>
</evidence>
<keyword evidence="3" id="KW-1003">Cell membrane</keyword>
<dbReference type="InterPro" id="IPR050086">
    <property type="entry name" value="MetN_ABC_transporter-like"/>
</dbReference>
<evidence type="ECO:0000313" key="12">
    <source>
        <dbReference type="Proteomes" id="UP000824976"/>
    </source>
</evidence>
<dbReference type="SUPFAM" id="SSF52540">
    <property type="entry name" value="P-loop containing nucleoside triphosphate hydrolases"/>
    <property type="match status" value="1"/>
</dbReference>
<evidence type="ECO:0000256" key="6">
    <source>
        <dbReference type="ARBA" id="ARBA00022967"/>
    </source>
</evidence>
<dbReference type="EMBL" id="CP040817">
    <property type="protein sequence ID" value="QYM91555.1"/>
    <property type="molecule type" value="Genomic_DNA"/>
</dbReference>
<dbReference type="CDD" id="cd03256">
    <property type="entry name" value="ABC_PhnC_transporter"/>
    <property type="match status" value="1"/>
</dbReference>
<dbReference type="SMART" id="SM00382">
    <property type="entry name" value="AAA"/>
    <property type="match status" value="1"/>
</dbReference>
<dbReference type="RefSeq" id="WP_168362910.1">
    <property type="nucleotide sequence ID" value="NZ_CP033622.1"/>
</dbReference>
<evidence type="ECO:0000256" key="3">
    <source>
        <dbReference type="ARBA" id="ARBA00022475"/>
    </source>
</evidence>
<feature type="domain" description="ABC transporter" evidence="8">
    <location>
        <begin position="28"/>
        <end position="294"/>
    </location>
</feature>